<dbReference type="EMBL" id="SOSA01000309">
    <property type="protein sequence ID" value="THC92787.1"/>
    <property type="molecule type" value="Genomic_DNA"/>
</dbReference>
<evidence type="ECO:0000313" key="1">
    <source>
        <dbReference type="EMBL" id="THC92787.1"/>
    </source>
</evidence>
<comment type="caution">
    <text evidence="1">The sequence shown here is derived from an EMBL/GenBank/DDBJ whole genome shotgun (WGS) entry which is preliminary data.</text>
</comment>
<evidence type="ECO:0000313" key="2">
    <source>
        <dbReference type="Proteomes" id="UP000308092"/>
    </source>
</evidence>
<accession>A0A4S3JEG2</accession>
<name>A0A4S3JEG2_9EURO</name>
<keyword evidence="2" id="KW-1185">Reference proteome</keyword>
<gene>
    <name evidence="1" type="ORF">EYZ11_007748</name>
</gene>
<dbReference type="AlphaFoldDB" id="A0A4S3JEG2"/>
<sequence>MQICWECLVWPSVEQDALAKRSLRSRAHTHSNILTIMPLIFANAT</sequence>
<dbReference type="Proteomes" id="UP000308092">
    <property type="component" value="Unassembled WGS sequence"/>
</dbReference>
<organism evidence="1 2">
    <name type="scientific">Aspergillus tanneri</name>
    <dbReference type="NCBI Taxonomy" id="1220188"/>
    <lineage>
        <taxon>Eukaryota</taxon>
        <taxon>Fungi</taxon>
        <taxon>Dikarya</taxon>
        <taxon>Ascomycota</taxon>
        <taxon>Pezizomycotina</taxon>
        <taxon>Eurotiomycetes</taxon>
        <taxon>Eurotiomycetidae</taxon>
        <taxon>Eurotiales</taxon>
        <taxon>Aspergillaceae</taxon>
        <taxon>Aspergillus</taxon>
        <taxon>Aspergillus subgen. Circumdati</taxon>
    </lineage>
</organism>
<reference evidence="1 2" key="1">
    <citation type="submission" date="2019-03" db="EMBL/GenBank/DDBJ databases">
        <title>The genome sequence of a newly discovered highly antifungal drug resistant Aspergillus species, Aspergillus tanneri NIH 1004.</title>
        <authorList>
            <person name="Mounaud S."/>
            <person name="Singh I."/>
            <person name="Joardar V."/>
            <person name="Pakala S."/>
            <person name="Pakala S."/>
            <person name="Venepally P."/>
            <person name="Hoover J."/>
            <person name="Nierman W."/>
            <person name="Chung J."/>
            <person name="Losada L."/>
        </authorList>
    </citation>
    <scope>NUCLEOTIDE SEQUENCE [LARGE SCALE GENOMIC DNA]</scope>
    <source>
        <strain evidence="1 2">NIH1004</strain>
    </source>
</reference>
<protein>
    <submittedName>
        <fullName evidence="1">Uncharacterized protein</fullName>
    </submittedName>
</protein>
<proteinExistence type="predicted"/>
<dbReference type="VEuPathDB" id="FungiDB:EYZ11_007748"/>